<gene>
    <name evidence="3" type="ordered locus">SCATT_25580</name>
</gene>
<evidence type="ECO:0000313" key="3">
    <source>
        <dbReference type="EMBL" id="AEW94929.1"/>
    </source>
</evidence>
<dbReference type="STRING" id="1003195.SCATT_25580"/>
<feature type="transmembrane region" description="Helical" evidence="2">
    <location>
        <begin position="29"/>
        <end position="48"/>
    </location>
</feature>
<accession>G8WWP2</accession>
<reference evidence="4" key="1">
    <citation type="submission" date="2011-12" db="EMBL/GenBank/DDBJ databases">
        <title>Complete genome sequence of Streptomyces cattleya strain DSM 46488.</title>
        <authorList>
            <person name="Ou H.-Y."/>
            <person name="Li P."/>
            <person name="Zhao C."/>
            <person name="O'Hagan D."/>
            <person name="Deng Z."/>
        </authorList>
    </citation>
    <scope>NUCLEOTIDE SEQUENCE [LARGE SCALE GENOMIC DNA]</scope>
    <source>
        <strain evidence="4">ATCC 35852 / DSM 46488 / JCM 4925 / NBRC 14057 / NRRL 8057</strain>
    </source>
</reference>
<dbReference type="KEGG" id="scy:SCATT_25580"/>
<feature type="transmembrane region" description="Helical" evidence="2">
    <location>
        <begin position="154"/>
        <end position="175"/>
    </location>
</feature>
<keyword evidence="2" id="KW-0812">Transmembrane</keyword>
<dbReference type="Proteomes" id="UP000007842">
    <property type="component" value="Chromosome"/>
</dbReference>
<sequence>MVAATAIGVGACWVQWAHASWTGTWAILDLVPGVLVASAAMTAVLYWLHGSAGQVMLFLAAALTAVFVGGVTLGDAVLAGRGTVARATVTDAEGRTDIRGTSWTDCRLRLPDGTPLALPVRCDRERPGDTVTVTTDPGGLVPPALGDRTHVGPALPGLTGACVVVAVGCAVAATWKGERQRLRGEPSLAERYNPGYYPRRRSSPGYGSRPRRTPADLVHGA</sequence>
<keyword evidence="2" id="KW-1133">Transmembrane helix</keyword>
<keyword evidence="4" id="KW-1185">Reference proteome</keyword>
<protein>
    <submittedName>
        <fullName evidence="3">Uncharacterized protein</fullName>
    </submittedName>
</protein>
<feature type="transmembrane region" description="Helical" evidence="2">
    <location>
        <begin position="55"/>
        <end position="74"/>
    </location>
</feature>
<organism evidence="3 4">
    <name type="scientific">Streptantibioticus cattleyicolor (strain ATCC 35852 / DSM 46488 / JCM 4925 / NBRC 14057 / NRRL 8057)</name>
    <name type="common">Streptomyces cattleya</name>
    <dbReference type="NCBI Taxonomy" id="1003195"/>
    <lineage>
        <taxon>Bacteria</taxon>
        <taxon>Bacillati</taxon>
        <taxon>Actinomycetota</taxon>
        <taxon>Actinomycetes</taxon>
        <taxon>Kitasatosporales</taxon>
        <taxon>Streptomycetaceae</taxon>
        <taxon>Streptantibioticus</taxon>
    </lineage>
</organism>
<dbReference type="RefSeq" id="WP_014627929.1">
    <property type="nucleotide sequence ID" value="NC_016111.1"/>
</dbReference>
<keyword evidence="2" id="KW-0472">Membrane</keyword>
<dbReference type="PATRIC" id="fig|1003195.29.peg.2564"/>
<feature type="compositionally biased region" description="Low complexity" evidence="1">
    <location>
        <begin position="191"/>
        <end position="208"/>
    </location>
</feature>
<name>G8WWP2_STREN</name>
<evidence type="ECO:0000256" key="2">
    <source>
        <dbReference type="SAM" id="Phobius"/>
    </source>
</evidence>
<dbReference type="HOGENOM" id="CLU_1250021_0_0_11"/>
<evidence type="ECO:0000256" key="1">
    <source>
        <dbReference type="SAM" id="MobiDB-lite"/>
    </source>
</evidence>
<evidence type="ECO:0000313" key="4">
    <source>
        <dbReference type="Proteomes" id="UP000007842"/>
    </source>
</evidence>
<proteinExistence type="predicted"/>
<dbReference type="OrthoDB" id="10016082at2"/>
<dbReference type="EMBL" id="CP003219">
    <property type="protein sequence ID" value="AEW94929.1"/>
    <property type="molecule type" value="Genomic_DNA"/>
</dbReference>
<feature type="region of interest" description="Disordered" evidence="1">
    <location>
        <begin position="189"/>
        <end position="221"/>
    </location>
</feature>
<dbReference type="AlphaFoldDB" id="G8WWP2"/>